<feature type="compositionally biased region" description="Basic and acidic residues" evidence="1">
    <location>
        <begin position="41"/>
        <end position="61"/>
    </location>
</feature>
<reference evidence="2 3" key="1">
    <citation type="submission" date="2023-02" db="EMBL/GenBank/DDBJ databases">
        <title>LHISI_Scaffold_Assembly.</title>
        <authorList>
            <person name="Stuart O.P."/>
            <person name="Cleave R."/>
            <person name="Magrath M.J.L."/>
            <person name="Mikheyev A.S."/>
        </authorList>
    </citation>
    <scope>NUCLEOTIDE SEQUENCE [LARGE SCALE GENOMIC DNA]</scope>
    <source>
        <strain evidence="2">Daus_M_001</strain>
        <tissue evidence="2">Leg muscle</tissue>
    </source>
</reference>
<comment type="caution">
    <text evidence="2">The sequence shown here is derived from an EMBL/GenBank/DDBJ whole genome shotgun (WGS) entry which is preliminary data.</text>
</comment>
<keyword evidence="3" id="KW-1185">Reference proteome</keyword>
<protein>
    <submittedName>
        <fullName evidence="2">Uncharacterized protein</fullName>
    </submittedName>
</protein>
<evidence type="ECO:0000313" key="2">
    <source>
        <dbReference type="EMBL" id="KAJ8873102.1"/>
    </source>
</evidence>
<gene>
    <name evidence="2" type="ORF">PR048_026719</name>
</gene>
<evidence type="ECO:0000256" key="1">
    <source>
        <dbReference type="SAM" id="MobiDB-lite"/>
    </source>
</evidence>
<dbReference type="EMBL" id="JARBHB010000011">
    <property type="protein sequence ID" value="KAJ8873102.1"/>
    <property type="molecule type" value="Genomic_DNA"/>
</dbReference>
<dbReference type="Proteomes" id="UP001159363">
    <property type="component" value="Chromosome 10"/>
</dbReference>
<name>A0ABQ9GM50_9NEOP</name>
<feature type="region of interest" description="Disordered" evidence="1">
    <location>
        <begin position="19"/>
        <end position="65"/>
    </location>
</feature>
<organism evidence="2 3">
    <name type="scientific">Dryococelus australis</name>
    <dbReference type="NCBI Taxonomy" id="614101"/>
    <lineage>
        <taxon>Eukaryota</taxon>
        <taxon>Metazoa</taxon>
        <taxon>Ecdysozoa</taxon>
        <taxon>Arthropoda</taxon>
        <taxon>Hexapoda</taxon>
        <taxon>Insecta</taxon>
        <taxon>Pterygota</taxon>
        <taxon>Neoptera</taxon>
        <taxon>Polyneoptera</taxon>
        <taxon>Phasmatodea</taxon>
        <taxon>Verophasmatodea</taxon>
        <taxon>Anareolatae</taxon>
        <taxon>Phasmatidae</taxon>
        <taxon>Eurycanthinae</taxon>
        <taxon>Dryococelus</taxon>
    </lineage>
</organism>
<accession>A0ABQ9GM50</accession>
<sequence>MKQESLVQNKVPIGIEVISRPGNSKPAMGKKPKTMTCLRGGRGDDSGAEGWRRPHRDLTKDHRARNGQRDFEVTTAGLWEIHGRQLRRTKEAVPQLPVRRRVRTASRKEDIAMQQEASFQYGKSREYNLRMAVSQEGSEFEDQYISVTSAVKLITQLFNGSKGKLREFLDNVDTAFVLVHPDRHSVLLKFVKSKIVGDAKSKILVRERSETWEDVKEILEENYVIHRTIDYYACTYLLQGKEPSEGSGKYCARQFEGSRITGLYTTTSTLALVRHLARACFMQGLNNNHIQTIIRNKGTHVGTLGLTIVASLEKNQIYCHEKIGINQPTVGRWLYRKTESLPPTAEKGTLV</sequence>
<proteinExistence type="predicted"/>
<evidence type="ECO:0000313" key="3">
    <source>
        <dbReference type="Proteomes" id="UP001159363"/>
    </source>
</evidence>